<feature type="non-terminal residue" evidence="2">
    <location>
        <position position="132"/>
    </location>
</feature>
<organism evidence="2">
    <name type="scientific">marine sediment metagenome</name>
    <dbReference type="NCBI Taxonomy" id="412755"/>
    <lineage>
        <taxon>unclassified sequences</taxon>
        <taxon>metagenomes</taxon>
        <taxon>ecological metagenomes</taxon>
    </lineage>
</organism>
<dbReference type="InterPro" id="IPR050177">
    <property type="entry name" value="Lipid_A_modif_metabolic_enz"/>
</dbReference>
<dbReference type="InterPro" id="IPR001509">
    <property type="entry name" value="Epimerase_deHydtase"/>
</dbReference>
<dbReference type="EMBL" id="LAZR01004003">
    <property type="protein sequence ID" value="KKN12692.1"/>
    <property type="molecule type" value="Genomic_DNA"/>
</dbReference>
<proteinExistence type="predicted"/>
<comment type="caution">
    <text evidence="2">The sequence shown here is derived from an EMBL/GenBank/DDBJ whole genome shotgun (WGS) entry which is preliminary data.</text>
</comment>
<feature type="domain" description="NAD-dependent epimerase/dehydratase" evidence="1">
    <location>
        <begin position="4"/>
        <end position="123"/>
    </location>
</feature>
<dbReference type="PANTHER" id="PTHR43245">
    <property type="entry name" value="BIFUNCTIONAL POLYMYXIN RESISTANCE PROTEIN ARNA"/>
    <property type="match status" value="1"/>
</dbReference>
<dbReference type="SUPFAM" id="SSF51735">
    <property type="entry name" value="NAD(P)-binding Rossmann-fold domains"/>
    <property type="match status" value="1"/>
</dbReference>
<evidence type="ECO:0000259" key="1">
    <source>
        <dbReference type="Pfam" id="PF01370"/>
    </source>
</evidence>
<sequence length="132" mass="14993">MFENVDWVFHLAALADIVPSIEKPREYFETNVDGTFNVLEVSKKAKVKRFIYAASSSCYGIPKVYPTPETSAISPQYPYALTKYLGEELVMHFEKLYKIPSVSLRFFNVYGPRSRTTGTYGAVFGVFLAQKL</sequence>
<protein>
    <recommendedName>
        <fullName evidence="1">NAD-dependent epimerase/dehydratase domain-containing protein</fullName>
    </recommendedName>
</protein>
<gene>
    <name evidence="2" type="ORF">LCGC14_1013840</name>
</gene>
<dbReference type="PANTHER" id="PTHR43245:SF13">
    <property type="entry name" value="UDP-D-APIOSE_UDP-D-XYLOSE SYNTHASE 2"/>
    <property type="match status" value="1"/>
</dbReference>
<dbReference type="Pfam" id="PF01370">
    <property type="entry name" value="Epimerase"/>
    <property type="match status" value="1"/>
</dbReference>
<accession>A0A0F9NKY4</accession>
<dbReference type="AlphaFoldDB" id="A0A0F9NKY4"/>
<reference evidence="2" key="1">
    <citation type="journal article" date="2015" name="Nature">
        <title>Complex archaea that bridge the gap between prokaryotes and eukaryotes.</title>
        <authorList>
            <person name="Spang A."/>
            <person name="Saw J.H."/>
            <person name="Jorgensen S.L."/>
            <person name="Zaremba-Niedzwiedzka K."/>
            <person name="Martijn J."/>
            <person name="Lind A.E."/>
            <person name="van Eijk R."/>
            <person name="Schleper C."/>
            <person name="Guy L."/>
            <person name="Ettema T.J."/>
        </authorList>
    </citation>
    <scope>NUCLEOTIDE SEQUENCE</scope>
</reference>
<dbReference type="InterPro" id="IPR036291">
    <property type="entry name" value="NAD(P)-bd_dom_sf"/>
</dbReference>
<name>A0A0F9NKY4_9ZZZZ</name>
<dbReference type="Gene3D" id="3.40.50.720">
    <property type="entry name" value="NAD(P)-binding Rossmann-like Domain"/>
    <property type="match status" value="1"/>
</dbReference>
<evidence type="ECO:0000313" key="2">
    <source>
        <dbReference type="EMBL" id="KKN12692.1"/>
    </source>
</evidence>